<dbReference type="Pfam" id="PF05387">
    <property type="entry name" value="Chorion_3"/>
    <property type="match status" value="1"/>
</dbReference>
<feature type="compositionally biased region" description="Low complexity" evidence="1">
    <location>
        <begin position="256"/>
        <end position="273"/>
    </location>
</feature>
<gene>
    <name evidence="3" type="primary">cp36</name>
</gene>
<dbReference type="InterPro" id="IPR008449">
    <property type="entry name" value="Chorion_S36/S28"/>
</dbReference>
<keyword evidence="2" id="KW-0732">Signal</keyword>
<sequence length="297" mass="31428">MQLGLWFGILAIAATPLVSANYGPAGGHGHGHGHGHGQYLSGPNAGLEEYVNVATGGNQPAANQIASQAEIQPSPEEARRLGRVQAQLQALNADPNYQKLKNSEDIAESLAETNLASNIRQGKIKVVSPQFVDQHLFRSLLVPSGHNNHQVIATQPLPPIIVHQPGAPPAHVNSGPPTVVRGNPVIYKIKPSVIYQQEVINKVPTPLSLNPVYVKVYKPGKKIEAPLAPVVAPVYSQPREYSQPYSQPREYSQPQGYGSAGDASAAAGAAASASEGNAYGNEAPLYNSPAPYGQPNY</sequence>
<feature type="region of interest" description="Disordered" evidence="1">
    <location>
        <begin position="278"/>
        <end position="297"/>
    </location>
</feature>
<feature type="region of interest" description="Disordered" evidence="1">
    <location>
        <begin position="241"/>
        <end position="273"/>
    </location>
</feature>
<reference evidence="3" key="1">
    <citation type="submission" date="2007-02" db="EMBL/GenBank/DDBJ databases">
        <title>Rapid evolution of outer egg membrane proteins in the Drosophila melanogaster subgroup: a case of ecologically driven evolution of female reproductive traits.</title>
        <authorList>
            <person name="Jagadeeshan S."/>
            <person name="Singh R.S."/>
        </authorList>
    </citation>
    <scope>NUCLEOTIDE SEQUENCE</scope>
</reference>
<organism evidence="3">
    <name type="scientific">Drosophila teissieri</name>
    <name type="common">Fruit fly</name>
    <dbReference type="NCBI Taxonomy" id="7243"/>
    <lineage>
        <taxon>Eukaryota</taxon>
        <taxon>Metazoa</taxon>
        <taxon>Ecdysozoa</taxon>
        <taxon>Arthropoda</taxon>
        <taxon>Hexapoda</taxon>
        <taxon>Insecta</taxon>
        <taxon>Pterygota</taxon>
        <taxon>Neoptera</taxon>
        <taxon>Endopterygota</taxon>
        <taxon>Diptera</taxon>
        <taxon>Brachycera</taxon>
        <taxon>Muscomorpha</taxon>
        <taxon>Ephydroidea</taxon>
        <taxon>Drosophilidae</taxon>
        <taxon>Drosophila</taxon>
        <taxon>Sophophora</taxon>
    </lineage>
</organism>
<dbReference type="EMBL" id="EF441654">
    <property type="protein sequence ID" value="ABO71695.1"/>
    <property type="molecule type" value="Genomic_DNA"/>
</dbReference>
<protein>
    <submittedName>
        <fullName evidence="3">Chorion protein 36</fullName>
    </submittedName>
</protein>
<proteinExistence type="predicted"/>
<name>A4ULY6_DROTE</name>
<evidence type="ECO:0000256" key="2">
    <source>
        <dbReference type="SAM" id="SignalP"/>
    </source>
</evidence>
<evidence type="ECO:0000256" key="1">
    <source>
        <dbReference type="SAM" id="MobiDB-lite"/>
    </source>
</evidence>
<feature type="compositionally biased region" description="Polar residues" evidence="1">
    <location>
        <begin position="241"/>
        <end position="255"/>
    </location>
</feature>
<feature type="signal peptide" evidence="2">
    <location>
        <begin position="1"/>
        <end position="20"/>
    </location>
</feature>
<feature type="non-terminal residue" evidence="3">
    <location>
        <position position="297"/>
    </location>
</feature>
<feature type="chain" id="PRO_5002673585" evidence="2">
    <location>
        <begin position="21"/>
        <end position="297"/>
    </location>
</feature>
<accession>A4ULY6</accession>
<evidence type="ECO:0000313" key="3">
    <source>
        <dbReference type="EMBL" id="ABO71695.1"/>
    </source>
</evidence>
<dbReference type="AlphaFoldDB" id="A4ULY6"/>